<reference evidence="10 11" key="1">
    <citation type="submission" date="2021-01" db="EMBL/GenBank/DDBJ databases">
        <title>Genomics of switchgrass bacterial isolates.</title>
        <authorList>
            <person name="Shade A."/>
        </authorList>
    </citation>
    <scope>NUCLEOTIDE SEQUENCE [LARGE SCALE GENOMIC DNA]</scope>
    <source>
        <strain evidence="10 11">PvP111</strain>
    </source>
</reference>
<evidence type="ECO:0000256" key="2">
    <source>
        <dbReference type="ARBA" id="ARBA00022692"/>
    </source>
</evidence>
<comment type="caution">
    <text evidence="10">The sequence shown here is derived from an EMBL/GenBank/DDBJ whole genome shotgun (WGS) entry which is preliminary data.</text>
</comment>
<name>A0ABS2KPH9_9NOCA</name>
<evidence type="ECO:0000256" key="5">
    <source>
        <dbReference type="ARBA" id="ARBA00022989"/>
    </source>
</evidence>
<dbReference type="PANTHER" id="PTHR24221:SF590">
    <property type="entry name" value="COMPONENT LINKED WITH THE ASSEMBLY OF CYTOCHROME' TRANSPORT TRANSMEMBRANE ATP-BINDING PROTEIN ABC TRANSPORTER CYDD-RELATED"/>
    <property type="match status" value="1"/>
</dbReference>
<evidence type="ECO:0000256" key="7">
    <source>
        <dbReference type="SAM" id="Phobius"/>
    </source>
</evidence>
<evidence type="ECO:0000313" key="11">
    <source>
        <dbReference type="Proteomes" id="UP000703038"/>
    </source>
</evidence>
<feature type="domain" description="ABC transmembrane type-1" evidence="9">
    <location>
        <begin position="27"/>
        <end position="310"/>
    </location>
</feature>
<evidence type="ECO:0000256" key="4">
    <source>
        <dbReference type="ARBA" id="ARBA00022840"/>
    </source>
</evidence>
<dbReference type="CDD" id="cd18584">
    <property type="entry name" value="ABC_6TM_AarD_CydD"/>
    <property type="match status" value="1"/>
</dbReference>
<dbReference type="InterPro" id="IPR003593">
    <property type="entry name" value="AAA+_ATPase"/>
</dbReference>
<dbReference type="EMBL" id="JAFBBK010000001">
    <property type="protein sequence ID" value="MBM7413555.1"/>
    <property type="molecule type" value="Genomic_DNA"/>
</dbReference>
<dbReference type="NCBIfam" id="TIGR02857">
    <property type="entry name" value="CydD"/>
    <property type="match status" value="1"/>
</dbReference>
<evidence type="ECO:0000313" key="10">
    <source>
        <dbReference type="EMBL" id="MBM7413555.1"/>
    </source>
</evidence>
<dbReference type="InterPro" id="IPR014216">
    <property type="entry name" value="ABC_transptr_CydD"/>
</dbReference>
<dbReference type="SUPFAM" id="SSF90123">
    <property type="entry name" value="ABC transporter transmembrane region"/>
    <property type="match status" value="1"/>
</dbReference>
<feature type="transmembrane region" description="Helical" evidence="7">
    <location>
        <begin position="142"/>
        <end position="163"/>
    </location>
</feature>
<feature type="transmembrane region" description="Helical" evidence="7">
    <location>
        <begin position="63"/>
        <end position="83"/>
    </location>
</feature>
<protein>
    <submittedName>
        <fullName evidence="10">ATP-binding cassette subfamily C protein CydD</fullName>
    </submittedName>
</protein>
<gene>
    <name evidence="10" type="ORF">JOE42_000288</name>
</gene>
<evidence type="ECO:0000256" key="6">
    <source>
        <dbReference type="ARBA" id="ARBA00023136"/>
    </source>
</evidence>
<keyword evidence="5 7" id="KW-1133">Transmembrane helix</keyword>
<keyword evidence="4 10" id="KW-0067">ATP-binding</keyword>
<dbReference type="Gene3D" id="1.20.1560.10">
    <property type="entry name" value="ABC transporter type 1, transmembrane domain"/>
    <property type="match status" value="1"/>
</dbReference>
<dbReference type="InterPro" id="IPR027417">
    <property type="entry name" value="P-loop_NTPase"/>
</dbReference>
<dbReference type="PANTHER" id="PTHR24221">
    <property type="entry name" value="ATP-BINDING CASSETTE SUB-FAMILY B"/>
    <property type="match status" value="1"/>
</dbReference>
<keyword evidence="6 7" id="KW-0472">Membrane</keyword>
<dbReference type="Pfam" id="PF00664">
    <property type="entry name" value="ABC_membrane"/>
    <property type="match status" value="1"/>
</dbReference>
<dbReference type="Gene3D" id="3.40.50.300">
    <property type="entry name" value="P-loop containing nucleotide triphosphate hydrolases"/>
    <property type="match status" value="1"/>
</dbReference>
<dbReference type="PROSITE" id="PS50929">
    <property type="entry name" value="ABC_TM1F"/>
    <property type="match status" value="1"/>
</dbReference>
<sequence>MTAPRRPRGPIDPRLWHRSVPVRRHLVGSVALSLVTTACVVVIAVVVGTVLGGAVTDPTRRTVGAWTAESTVLAAAVVVRVLASWARSRYAHRSAVRVVRGLRADMLDAAITTRSRGREDRGEWSTVVTRGLDGLAPYLTDYVPALVLAATVTPIATLVIAFVDPLSAVIVAVTLPTIPVFMVLIGLMTRGRSRRTLDAMTRLSSQLMDLLAGIPTLRALGRQDGPAARVGELGDEHRRRTMAALRVAFLSSMVLELLATLGVALVAVSIGLRLVYGDMELAPGIIALILAPEVYLPLRALGAAFHASEDGAEAAGRAFALLESAESQAPRDERTAAPPTGPVTVVLTNLSVRGRDGWAPRHLDAAFRPGRVTVLTGANGTGKSTVLASVLGLVDPDEGSISLVGSDGVRVDLSTVDLDQWWRRVTWLPQRPAIVVGTVADNLDLGARGDVAEAARATGFSSVLASLPRGAATMLGAGGVGLSVGEAHRLALTRTLAATESVVLLDEPTAHLDPESAGRVLRSLRAAADGGRTVVIVGHTPEVLAAADAVVHVDRAAVSA</sequence>
<feature type="domain" description="ABC transporter" evidence="8">
    <location>
        <begin position="345"/>
        <end position="560"/>
    </location>
</feature>
<dbReference type="CDD" id="cd03228">
    <property type="entry name" value="ABCC_MRP_Like"/>
    <property type="match status" value="1"/>
</dbReference>
<keyword evidence="3" id="KW-0547">Nucleotide-binding</keyword>
<dbReference type="InterPro" id="IPR039421">
    <property type="entry name" value="Type_1_exporter"/>
</dbReference>
<feature type="transmembrane region" description="Helical" evidence="7">
    <location>
        <begin position="247"/>
        <end position="275"/>
    </location>
</feature>
<dbReference type="RefSeq" id="WP_204866233.1">
    <property type="nucleotide sequence ID" value="NZ_JAFBBK010000001.1"/>
</dbReference>
<dbReference type="InterPro" id="IPR003439">
    <property type="entry name" value="ABC_transporter-like_ATP-bd"/>
</dbReference>
<feature type="transmembrane region" description="Helical" evidence="7">
    <location>
        <begin position="26"/>
        <end position="51"/>
    </location>
</feature>
<dbReference type="Proteomes" id="UP000703038">
    <property type="component" value="Unassembled WGS sequence"/>
</dbReference>
<dbReference type="SUPFAM" id="SSF52540">
    <property type="entry name" value="P-loop containing nucleoside triphosphate hydrolases"/>
    <property type="match status" value="1"/>
</dbReference>
<proteinExistence type="predicted"/>
<dbReference type="InterPro" id="IPR011527">
    <property type="entry name" value="ABC1_TM_dom"/>
</dbReference>
<organism evidence="10 11">
    <name type="scientific">Rhodococcoides corynebacterioides</name>
    <dbReference type="NCBI Taxonomy" id="53972"/>
    <lineage>
        <taxon>Bacteria</taxon>
        <taxon>Bacillati</taxon>
        <taxon>Actinomycetota</taxon>
        <taxon>Actinomycetes</taxon>
        <taxon>Mycobacteriales</taxon>
        <taxon>Nocardiaceae</taxon>
        <taxon>Rhodococcoides</taxon>
    </lineage>
</organism>
<comment type="subcellular location">
    <subcellularLocation>
        <location evidence="1">Cell membrane</location>
        <topology evidence="1">Multi-pass membrane protein</topology>
    </subcellularLocation>
</comment>
<accession>A0ABS2KPH9</accession>
<dbReference type="PROSITE" id="PS50893">
    <property type="entry name" value="ABC_TRANSPORTER_2"/>
    <property type="match status" value="1"/>
</dbReference>
<dbReference type="SMART" id="SM00382">
    <property type="entry name" value="AAA"/>
    <property type="match status" value="1"/>
</dbReference>
<dbReference type="Pfam" id="PF00005">
    <property type="entry name" value="ABC_tran"/>
    <property type="match status" value="1"/>
</dbReference>
<evidence type="ECO:0000256" key="1">
    <source>
        <dbReference type="ARBA" id="ARBA00004651"/>
    </source>
</evidence>
<keyword evidence="11" id="KW-1185">Reference proteome</keyword>
<evidence type="ECO:0000259" key="9">
    <source>
        <dbReference type="PROSITE" id="PS50929"/>
    </source>
</evidence>
<evidence type="ECO:0000259" key="8">
    <source>
        <dbReference type="PROSITE" id="PS50893"/>
    </source>
</evidence>
<dbReference type="GO" id="GO:0005524">
    <property type="term" value="F:ATP binding"/>
    <property type="evidence" value="ECO:0007669"/>
    <property type="project" value="UniProtKB-KW"/>
</dbReference>
<evidence type="ECO:0000256" key="3">
    <source>
        <dbReference type="ARBA" id="ARBA00022741"/>
    </source>
</evidence>
<feature type="transmembrane region" description="Helical" evidence="7">
    <location>
        <begin position="169"/>
        <end position="187"/>
    </location>
</feature>
<keyword evidence="2 7" id="KW-0812">Transmembrane</keyword>
<dbReference type="InterPro" id="IPR036640">
    <property type="entry name" value="ABC1_TM_sf"/>
</dbReference>